<feature type="signal peptide" evidence="2">
    <location>
        <begin position="1"/>
        <end position="23"/>
    </location>
</feature>
<dbReference type="AlphaFoldDB" id="A0AAF3F185"/>
<name>A0AAF3F185_9BILA</name>
<protein>
    <recommendedName>
        <fullName evidence="3">Ground-like domain-containing protein</fullName>
    </recommendedName>
</protein>
<evidence type="ECO:0000313" key="4">
    <source>
        <dbReference type="Proteomes" id="UP000887575"/>
    </source>
</evidence>
<dbReference type="InterPro" id="IPR007284">
    <property type="entry name" value="Ground-like_dom"/>
</dbReference>
<feature type="compositionally biased region" description="Basic and acidic residues" evidence="1">
    <location>
        <begin position="128"/>
        <end position="145"/>
    </location>
</feature>
<feature type="domain" description="Ground-like" evidence="3">
    <location>
        <begin position="347"/>
        <end position="417"/>
    </location>
</feature>
<feature type="chain" id="PRO_5041958066" description="Ground-like domain-containing protein" evidence="2">
    <location>
        <begin position="24"/>
        <end position="420"/>
    </location>
</feature>
<dbReference type="WBParaSite" id="MBELARI_LOCUS20271">
    <property type="protein sequence ID" value="MBELARI_LOCUS20271"/>
    <property type="gene ID" value="MBELARI_LOCUS20271"/>
</dbReference>
<evidence type="ECO:0000256" key="1">
    <source>
        <dbReference type="SAM" id="MobiDB-lite"/>
    </source>
</evidence>
<feature type="region of interest" description="Disordered" evidence="1">
    <location>
        <begin position="125"/>
        <end position="145"/>
    </location>
</feature>
<evidence type="ECO:0000256" key="2">
    <source>
        <dbReference type="SAM" id="SignalP"/>
    </source>
</evidence>
<sequence>MSRYLLAIHVFVLIGMHVKIIDAFGCQRPCAPRPMPYSAPRPMPYAAPRPCCRNAYQAGYQQPQGYQQPRTGYAVGPGGGLPHPDELPSVGTVPPIDQLVNKEVEQLTASKNMIEDGDLQQTKVSKTKITEEADQTQKDDAKGESFDDFEKQLAELKEAHGTEIGVDADGDKASESLLSATQSPVPIGSALQSPLYLRPDQSAHFAGGQYPGGYAQPQVYARPVPYRPQPTYYAPQPRYQPQPIRCPMPSYRPPPQSYAPPPRGYALPQGLYSQIGSSLPLPTPLPLPAFSEVSAPPGPPPSPFQRYHAPSNECCGRCNSRCHYKTAKAFGVRNRKGQEKKREVINDLKCNSHKLERIMSEGMSKNAEQSKRLIQRLAEELLGALFFVVCSKDDFSYISRSERFCQIEKFGLVCYAFQHH</sequence>
<evidence type="ECO:0000313" key="5">
    <source>
        <dbReference type="WBParaSite" id="MBELARI_LOCUS20271"/>
    </source>
</evidence>
<keyword evidence="4" id="KW-1185">Reference proteome</keyword>
<dbReference type="Pfam" id="PF04155">
    <property type="entry name" value="Ground-like"/>
    <property type="match status" value="1"/>
</dbReference>
<dbReference type="Proteomes" id="UP000887575">
    <property type="component" value="Unassembled WGS sequence"/>
</dbReference>
<proteinExistence type="predicted"/>
<reference evidence="5" key="1">
    <citation type="submission" date="2024-02" db="UniProtKB">
        <authorList>
            <consortium name="WormBaseParasite"/>
        </authorList>
    </citation>
    <scope>IDENTIFICATION</scope>
</reference>
<evidence type="ECO:0000259" key="3">
    <source>
        <dbReference type="Pfam" id="PF04155"/>
    </source>
</evidence>
<keyword evidence="2" id="KW-0732">Signal</keyword>
<accession>A0AAF3F185</accession>
<organism evidence="4 5">
    <name type="scientific">Mesorhabditis belari</name>
    <dbReference type="NCBI Taxonomy" id="2138241"/>
    <lineage>
        <taxon>Eukaryota</taxon>
        <taxon>Metazoa</taxon>
        <taxon>Ecdysozoa</taxon>
        <taxon>Nematoda</taxon>
        <taxon>Chromadorea</taxon>
        <taxon>Rhabditida</taxon>
        <taxon>Rhabditina</taxon>
        <taxon>Rhabditomorpha</taxon>
        <taxon>Rhabditoidea</taxon>
        <taxon>Rhabditidae</taxon>
        <taxon>Mesorhabditinae</taxon>
        <taxon>Mesorhabditis</taxon>
    </lineage>
</organism>